<evidence type="ECO:0000256" key="7">
    <source>
        <dbReference type="ARBA" id="ARBA00023242"/>
    </source>
</evidence>
<dbReference type="NCBIfam" id="TIGR01623">
    <property type="entry name" value="put_zinc_LRP1"/>
    <property type="match status" value="1"/>
</dbReference>
<evidence type="ECO:0000256" key="3">
    <source>
        <dbReference type="ARBA" id="ARBA00022723"/>
    </source>
</evidence>
<organism evidence="9 10">
    <name type="scientific">Zingiber officinale</name>
    <name type="common">Ginger</name>
    <name type="synonym">Amomum zingiber</name>
    <dbReference type="NCBI Taxonomy" id="94328"/>
    <lineage>
        <taxon>Eukaryota</taxon>
        <taxon>Viridiplantae</taxon>
        <taxon>Streptophyta</taxon>
        <taxon>Embryophyta</taxon>
        <taxon>Tracheophyta</taxon>
        <taxon>Spermatophyta</taxon>
        <taxon>Magnoliopsida</taxon>
        <taxon>Liliopsida</taxon>
        <taxon>Zingiberales</taxon>
        <taxon>Zingiberaceae</taxon>
        <taxon>Zingiber</taxon>
    </lineage>
</organism>
<dbReference type="InterPro" id="IPR006510">
    <property type="entry name" value="Znf_LRP1"/>
</dbReference>
<sequence>MHFETVYMDRYTHPSHPIHREEKKKRVNSGDAHTGLEARARHVPREPPSIVPMQGIRIRIAGFCPARVPSGAAQFGGAINSHVKGSELEEKLQQFIIRFGSVQRSKPSRGGTGIREQCPKRGSVSRIKFGFFFNVFDVEEREGSAVNGIEGLFLYGSGGGSGSSRSTEAITRGFELWQQQQHAVRHQMPPAAPALLSFSTTEGAPPPLPLVAAGGGGVARGMGSSSSTRSGTISCQDCGNQAKKDCPHLRCRTCCKSRGFDCATHVRSTWVPAAKRRERQQQQQQHLLVRSAALAAHPPAAAAEPSKRPREAILTRLSTVATSSGGEVSFPAEVSSPAVFRCLRVSSVDETAAAEEEFAYQAAISIGGHVFKGILYDHGPDHPASSPSAAAAAAPIPAGPSSTSVTLAGVATSAGLVDPSSLYPTPLSAFMAGTQFFPQQSHGHHHHHHHHPPRQ</sequence>
<dbReference type="GO" id="GO:0045893">
    <property type="term" value="P:positive regulation of DNA-templated transcription"/>
    <property type="evidence" value="ECO:0007669"/>
    <property type="project" value="TreeGrafter"/>
</dbReference>
<dbReference type="GO" id="GO:0005634">
    <property type="term" value="C:nucleus"/>
    <property type="evidence" value="ECO:0007669"/>
    <property type="project" value="UniProtKB-SubCell"/>
</dbReference>
<dbReference type="AlphaFoldDB" id="A0A8J5L2K3"/>
<dbReference type="GO" id="GO:0046872">
    <property type="term" value="F:metal ion binding"/>
    <property type="evidence" value="ECO:0007669"/>
    <property type="project" value="UniProtKB-KW"/>
</dbReference>
<dbReference type="GO" id="GO:0003677">
    <property type="term" value="F:DNA binding"/>
    <property type="evidence" value="ECO:0007669"/>
    <property type="project" value="UniProtKB-KW"/>
</dbReference>
<keyword evidence="10" id="KW-1185">Reference proteome</keyword>
<reference evidence="9 10" key="1">
    <citation type="submission" date="2020-08" db="EMBL/GenBank/DDBJ databases">
        <title>Plant Genome Project.</title>
        <authorList>
            <person name="Zhang R.-G."/>
        </authorList>
    </citation>
    <scope>NUCLEOTIDE SEQUENCE [LARGE SCALE GENOMIC DNA]</scope>
    <source>
        <tissue evidence="9">Rhizome</tissue>
    </source>
</reference>
<dbReference type="NCBIfam" id="TIGR01624">
    <property type="entry name" value="LRP1_Cterm"/>
    <property type="match status" value="1"/>
</dbReference>
<dbReference type="Pfam" id="PF05142">
    <property type="entry name" value="DUF702"/>
    <property type="match status" value="1"/>
</dbReference>
<keyword evidence="5" id="KW-0238">DNA-binding</keyword>
<keyword evidence="4" id="KW-0862">Zinc</keyword>
<dbReference type="EMBL" id="JACMSC010000011">
    <property type="protein sequence ID" value="KAG6499061.1"/>
    <property type="molecule type" value="Genomic_DNA"/>
</dbReference>
<dbReference type="InterPro" id="IPR007818">
    <property type="entry name" value="SHI"/>
</dbReference>
<proteinExistence type="inferred from homology"/>
<name>A0A8J5L2K3_ZINOF</name>
<comment type="similarity">
    <text evidence="2">Belongs to the SHI protein family.</text>
</comment>
<evidence type="ECO:0000256" key="4">
    <source>
        <dbReference type="ARBA" id="ARBA00022833"/>
    </source>
</evidence>
<gene>
    <name evidence="9" type="ORF">ZIOFF_038817</name>
</gene>
<evidence type="ECO:0008006" key="11">
    <source>
        <dbReference type="Google" id="ProtNLM"/>
    </source>
</evidence>
<comment type="subcellular location">
    <subcellularLocation>
        <location evidence="1">Nucleus</location>
    </subcellularLocation>
</comment>
<evidence type="ECO:0000256" key="6">
    <source>
        <dbReference type="ARBA" id="ARBA00023159"/>
    </source>
</evidence>
<dbReference type="PANTHER" id="PTHR31604">
    <property type="entry name" value="PROTEIN LATERAL ROOT PRIMORDIUM 1"/>
    <property type="match status" value="1"/>
</dbReference>
<evidence type="ECO:0000256" key="8">
    <source>
        <dbReference type="SAM" id="MobiDB-lite"/>
    </source>
</evidence>
<accession>A0A8J5L2K3</accession>
<comment type="caution">
    <text evidence="9">The sequence shown here is derived from an EMBL/GenBank/DDBJ whole genome shotgun (WGS) entry which is preliminary data.</text>
</comment>
<feature type="compositionally biased region" description="Low complexity" evidence="8">
    <location>
        <begin position="383"/>
        <end position="402"/>
    </location>
</feature>
<keyword evidence="3" id="KW-0479">Metal-binding</keyword>
<dbReference type="GO" id="GO:0003700">
    <property type="term" value="F:DNA-binding transcription factor activity"/>
    <property type="evidence" value="ECO:0007669"/>
    <property type="project" value="InterPro"/>
</dbReference>
<evidence type="ECO:0000256" key="2">
    <source>
        <dbReference type="ARBA" id="ARBA00006911"/>
    </source>
</evidence>
<dbReference type="PANTHER" id="PTHR31604:SF2">
    <property type="entry name" value="PROTEIN SHI RELATED SEQUENCE 7"/>
    <property type="match status" value="1"/>
</dbReference>
<evidence type="ECO:0000256" key="5">
    <source>
        <dbReference type="ARBA" id="ARBA00023125"/>
    </source>
</evidence>
<evidence type="ECO:0000256" key="1">
    <source>
        <dbReference type="ARBA" id="ARBA00004123"/>
    </source>
</evidence>
<dbReference type="Proteomes" id="UP000734854">
    <property type="component" value="Unassembled WGS sequence"/>
</dbReference>
<keyword evidence="6" id="KW-0010">Activator</keyword>
<feature type="region of interest" description="Disordered" evidence="8">
    <location>
        <begin position="382"/>
        <end position="404"/>
    </location>
</feature>
<evidence type="ECO:0000313" key="10">
    <source>
        <dbReference type="Proteomes" id="UP000734854"/>
    </source>
</evidence>
<dbReference type="InterPro" id="IPR006511">
    <property type="entry name" value="SHI_C"/>
</dbReference>
<evidence type="ECO:0000313" key="9">
    <source>
        <dbReference type="EMBL" id="KAG6499061.1"/>
    </source>
</evidence>
<keyword evidence="7" id="KW-0539">Nucleus</keyword>
<protein>
    <recommendedName>
        <fullName evidence="11">Protein SHI RELATED SEQUENCE 1</fullName>
    </recommendedName>
</protein>